<reference evidence="1 2" key="1">
    <citation type="journal article" date="2019" name="Mol. Biol. Evol.">
        <title>Blast fungal genomes show frequent chromosomal changes, gene gains and losses, and effector gene turnover.</title>
        <authorList>
            <person name="Gomez Luciano L.B."/>
            <person name="Jason Tsai I."/>
            <person name="Chuma I."/>
            <person name="Tosa Y."/>
            <person name="Chen Y.H."/>
            <person name="Li J.Y."/>
            <person name="Li M.Y."/>
            <person name="Jade Lu M.Y."/>
            <person name="Nakayashiki H."/>
            <person name="Li W.H."/>
        </authorList>
    </citation>
    <scope>NUCLEOTIDE SEQUENCE [LARGE SCALE GENOMIC DNA]</scope>
    <source>
        <strain evidence="1 2">NI907</strain>
    </source>
</reference>
<reference evidence="2" key="3">
    <citation type="submission" date="2025-08" db="UniProtKB">
        <authorList>
            <consortium name="RefSeq"/>
        </authorList>
    </citation>
    <scope>IDENTIFICATION</scope>
    <source>
        <strain evidence="2">NI907</strain>
    </source>
</reference>
<sequence>MFGSNHIGSKKHCRLTAEVVRLTLHGTKAAHLPVEPVLDLVVLSGTVGVRHLVLRVITVHEVLHDGGALKQVDGLAIGKSVGQCWDATVGVDVKKPLLLLHVLHDVDLGHLVLKAQLLKQDRHLDAIGRTSGVQVNVGFDTHVGRLLTSACCSCFGFDKRVVRVLSLRLRTDGVGSGSCQL</sequence>
<protein>
    <submittedName>
        <fullName evidence="2">Uncharacterized protein</fullName>
    </submittedName>
</protein>
<gene>
    <name evidence="2" type="ORF">PgNI_05816</name>
</gene>
<dbReference type="AlphaFoldDB" id="A0A6P8B6B1"/>
<dbReference type="GeneID" id="41960756"/>
<reference evidence="2" key="2">
    <citation type="submission" date="2019-10" db="EMBL/GenBank/DDBJ databases">
        <authorList>
            <consortium name="NCBI Genome Project"/>
        </authorList>
    </citation>
    <scope>NUCLEOTIDE SEQUENCE</scope>
    <source>
        <strain evidence="2">NI907</strain>
    </source>
</reference>
<dbReference type="KEGG" id="pgri:PgNI_05816"/>
<proteinExistence type="predicted"/>
<organism evidence="1 2">
    <name type="scientific">Pyricularia grisea</name>
    <name type="common">Crabgrass-specific blast fungus</name>
    <name type="synonym">Magnaporthe grisea</name>
    <dbReference type="NCBI Taxonomy" id="148305"/>
    <lineage>
        <taxon>Eukaryota</taxon>
        <taxon>Fungi</taxon>
        <taxon>Dikarya</taxon>
        <taxon>Ascomycota</taxon>
        <taxon>Pezizomycotina</taxon>
        <taxon>Sordariomycetes</taxon>
        <taxon>Sordariomycetidae</taxon>
        <taxon>Magnaporthales</taxon>
        <taxon>Pyriculariaceae</taxon>
        <taxon>Pyricularia</taxon>
    </lineage>
</organism>
<evidence type="ECO:0000313" key="2">
    <source>
        <dbReference type="RefSeq" id="XP_030982549.1"/>
    </source>
</evidence>
<evidence type="ECO:0000313" key="1">
    <source>
        <dbReference type="Proteomes" id="UP000515153"/>
    </source>
</evidence>
<name>A0A6P8B6B1_PYRGI</name>
<dbReference type="RefSeq" id="XP_030982549.1">
    <property type="nucleotide sequence ID" value="XM_031125847.1"/>
</dbReference>
<keyword evidence="1" id="KW-1185">Reference proteome</keyword>
<dbReference type="Proteomes" id="UP000515153">
    <property type="component" value="Chromosome I"/>
</dbReference>
<accession>A0A6P8B6B1</accession>